<dbReference type="FunFam" id="1.10.238.20:FF:000001">
    <property type="entry name" value="General odorant-binding protein lush"/>
    <property type="match status" value="1"/>
</dbReference>
<evidence type="ECO:0000256" key="5">
    <source>
        <dbReference type="SAM" id="SignalP"/>
    </source>
</evidence>
<dbReference type="SMART" id="SM00708">
    <property type="entry name" value="PhBP"/>
    <property type="match status" value="1"/>
</dbReference>
<accession>D2SNV4</accession>
<dbReference type="CDD" id="cd23992">
    <property type="entry name" value="PBP_GOBP"/>
    <property type="match status" value="1"/>
</dbReference>
<reference evidence="6" key="1">
    <citation type="journal article" date="2010" name="BMC Genomics">
        <title>Transcriptome analysis of the sex pheromone gland of the noctuid moth Heliothis virescens.</title>
        <authorList>
            <person name="Vogel H."/>
            <person name="Heidel A.J."/>
            <person name="Heckel D.G."/>
            <person name="Groot A.T."/>
        </authorList>
    </citation>
    <scope>NUCLEOTIDE SEQUENCE</scope>
</reference>
<dbReference type="PANTHER" id="PTHR11857">
    <property type="entry name" value="ODORANT BINDING PROTEIN-RELATED"/>
    <property type="match status" value="1"/>
</dbReference>
<dbReference type="PANTHER" id="PTHR11857:SF43">
    <property type="entry name" value="GEO07291P1-RELATED"/>
    <property type="match status" value="1"/>
</dbReference>
<protein>
    <submittedName>
        <fullName evidence="6">Odorant binding protein</fullName>
    </submittedName>
</protein>
<organism evidence="6">
    <name type="scientific">Heliothis virescens</name>
    <name type="common">Tobacco budworm moth</name>
    <dbReference type="NCBI Taxonomy" id="7102"/>
    <lineage>
        <taxon>Eukaryota</taxon>
        <taxon>Metazoa</taxon>
        <taxon>Ecdysozoa</taxon>
        <taxon>Arthropoda</taxon>
        <taxon>Hexapoda</taxon>
        <taxon>Insecta</taxon>
        <taxon>Pterygota</taxon>
        <taxon>Neoptera</taxon>
        <taxon>Endopterygota</taxon>
        <taxon>Lepidoptera</taxon>
        <taxon>Glossata</taxon>
        <taxon>Ditrysia</taxon>
        <taxon>Noctuoidea</taxon>
        <taxon>Noctuidae</taxon>
        <taxon>Heliothinae</taxon>
        <taxon>Heliothis</taxon>
    </lineage>
</organism>
<feature type="signal peptide" evidence="5">
    <location>
        <begin position="1"/>
        <end position="16"/>
    </location>
</feature>
<dbReference type="EMBL" id="EZ407238">
    <property type="protein sequence ID" value="ACX53795.1"/>
    <property type="molecule type" value="mRNA"/>
</dbReference>
<evidence type="ECO:0000256" key="1">
    <source>
        <dbReference type="ARBA" id="ARBA00004613"/>
    </source>
</evidence>
<dbReference type="GO" id="GO:0005549">
    <property type="term" value="F:odorant binding"/>
    <property type="evidence" value="ECO:0007669"/>
    <property type="project" value="InterPro"/>
</dbReference>
<dbReference type="InterPro" id="IPR006170">
    <property type="entry name" value="PBP/GOBP"/>
</dbReference>
<dbReference type="InterPro" id="IPR036728">
    <property type="entry name" value="PBP_GOBP_sf"/>
</dbReference>
<dbReference type="GO" id="GO:0005615">
    <property type="term" value="C:extracellular space"/>
    <property type="evidence" value="ECO:0007669"/>
    <property type="project" value="TreeGrafter"/>
</dbReference>
<dbReference type="Pfam" id="PF01395">
    <property type="entry name" value="PBP_GOBP"/>
    <property type="match status" value="1"/>
</dbReference>
<feature type="chain" id="PRO_5003036957" evidence="5">
    <location>
        <begin position="17"/>
        <end position="137"/>
    </location>
</feature>
<proteinExistence type="evidence at transcript level"/>
<comment type="subcellular location">
    <subcellularLocation>
        <location evidence="1">Secreted</location>
    </subcellularLocation>
</comment>
<evidence type="ECO:0000256" key="2">
    <source>
        <dbReference type="ARBA" id="ARBA00008098"/>
    </source>
</evidence>
<comment type="similarity">
    <text evidence="2">Belongs to the PBP/GOBP family.</text>
</comment>
<name>D2SNV4_HELVI</name>
<dbReference type="GO" id="GO:0007608">
    <property type="term" value="P:sensory perception of smell"/>
    <property type="evidence" value="ECO:0007669"/>
    <property type="project" value="TreeGrafter"/>
</dbReference>
<evidence type="ECO:0000256" key="4">
    <source>
        <dbReference type="ARBA" id="ARBA00022729"/>
    </source>
</evidence>
<sequence length="137" mass="14936">MKSFIVFSVLVAGVFAANVSLPPKQNEKANQIASECIKESGLKPEVLAEAKKGHISDDEHLKKFTFCFFKKAGIVSEDGKLNVDVALAKLPPGVDKAEAEKLLETCKAKSGKDATETVFEIFKCYHHGTKTHILLGF</sequence>
<evidence type="ECO:0000256" key="3">
    <source>
        <dbReference type="ARBA" id="ARBA00022525"/>
    </source>
</evidence>
<evidence type="ECO:0000313" key="6">
    <source>
        <dbReference type="EMBL" id="ACX53795.1"/>
    </source>
</evidence>
<keyword evidence="3" id="KW-0964">Secreted</keyword>
<dbReference type="SUPFAM" id="SSF47565">
    <property type="entry name" value="Insect pheromone/odorant-binding proteins"/>
    <property type="match status" value="1"/>
</dbReference>
<dbReference type="AlphaFoldDB" id="D2SNV4"/>
<gene>
    <name evidence="6" type="ORF">hvpg0110</name>
</gene>
<keyword evidence="4 5" id="KW-0732">Signal</keyword>
<dbReference type="Gene3D" id="1.10.238.20">
    <property type="entry name" value="Pheromone/general odorant binding protein domain"/>
    <property type="match status" value="1"/>
</dbReference>